<evidence type="ECO:0008006" key="3">
    <source>
        <dbReference type="Google" id="ProtNLM"/>
    </source>
</evidence>
<dbReference type="AlphaFoldDB" id="A0A2A4B521"/>
<dbReference type="RefSeq" id="WP_096344122.1">
    <property type="nucleotide sequence ID" value="NZ_NWMW01000002.1"/>
</dbReference>
<keyword evidence="2" id="KW-1185">Reference proteome</keyword>
<evidence type="ECO:0000313" key="1">
    <source>
        <dbReference type="EMBL" id="PCD02746.1"/>
    </source>
</evidence>
<gene>
    <name evidence="1" type="ORF">COC42_15335</name>
</gene>
<protein>
    <recommendedName>
        <fullName evidence="3">(2Fe-2S) ferredoxin domain-containing protein</fullName>
    </recommendedName>
</protein>
<organism evidence="1 2">
    <name type="scientific">Sphingomonas spermidinifaciens</name>
    <dbReference type="NCBI Taxonomy" id="1141889"/>
    <lineage>
        <taxon>Bacteria</taxon>
        <taxon>Pseudomonadati</taxon>
        <taxon>Pseudomonadota</taxon>
        <taxon>Alphaproteobacteria</taxon>
        <taxon>Sphingomonadales</taxon>
        <taxon>Sphingomonadaceae</taxon>
        <taxon>Sphingomonas</taxon>
    </lineage>
</organism>
<reference evidence="1 2" key="1">
    <citation type="submission" date="2017-09" db="EMBL/GenBank/DDBJ databases">
        <title>Sphingomonas spermidinifaciens 9NM-10, whole genome shotgun sequence.</title>
        <authorList>
            <person name="Feng G."/>
            <person name="Zhu H."/>
        </authorList>
    </citation>
    <scope>NUCLEOTIDE SEQUENCE [LARGE SCALE GENOMIC DNA]</scope>
    <source>
        <strain evidence="1 2">9NM-10</strain>
    </source>
</reference>
<sequence length="101" mass="10782">MKTEVRSNWSNAVLVCAKCSKRVGGGFGPKRRTALSKALRKHLHLKKGRKGVAGVLEVKCLGVCPRDAVVIVNGAEPRTWHLVRPGADLDEVAAAVGLTTL</sequence>
<dbReference type="Gene3D" id="3.40.30.10">
    <property type="entry name" value="Glutaredoxin"/>
    <property type="match status" value="1"/>
</dbReference>
<dbReference type="EMBL" id="NWMW01000002">
    <property type="protein sequence ID" value="PCD02746.1"/>
    <property type="molecule type" value="Genomic_DNA"/>
</dbReference>
<dbReference type="OrthoDB" id="7412671at2"/>
<dbReference type="Proteomes" id="UP000218366">
    <property type="component" value="Unassembled WGS sequence"/>
</dbReference>
<proteinExistence type="predicted"/>
<evidence type="ECO:0000313" key="2">
    <source>
        <dbReference type="Proteomes" id="UP000218366"/>
    </source>
</evidence>
<accession>A0A2A4B521</accession>
<name>A0A2A4B521_9SPHN</name>
<comment type="caution">
    <text evidence="1">The sequence shown here is derived from an EMBL/GenBank/DDBJ whole genome shotgun (WGS) entry which is preliminary data.</text>
</comment>